<dbReference type="EC" id="1.13.11.79" evidence="5"/>
<dbReference type="InterPro" id="IPR050627">
    <property type="entry name" value="Nitroreductase/BluB"/>
</dbReference>
<dbReference type="EMBL" id="JAIWIU010000200">
    <property type="protein sequence ID" value="MCA2018781.1"/>
    <property type="molecule type" value="Genomic_DNA"/>
</dbReference>
<evidence type="ECO:0000313" key="6">
    <source>
        <dbReference type="Proteomes" id="UP001199044"/>
    </source>
</evidence>
<keyword evidence="1" id="KW-0285">Flavoprotein</keyword>
<evidence type="ECO:0000256" key="2">
    <source>
        <dbReference type="ARBA" id="ARBA00022643"/>
    </source>
</evidence>
<comment type="caution">
    <text evidence="5">The sequence shown here is derived from an EMBL/GenBank/DDBJ whole genome shotgun (WGS) entry which is preliminary data.</text>
</comment>
<dbReference type="Pfam" id="PF00881">
    <property type="entry name" value="Nitroreductase"/>
    <property type="match status" value="1"/>
</dbReference>
<reference evidence="6" key="1">
    <citation type="submission" date="2023-07" db="EMBL/GenBank/DDBJ databases">
        <title>Molecular identification of indigenous halophilic bacteria isolated from red sea cost, biodegradation of synthetic dyes and assessment of degraded metabolite toxicity.</title>
        <authorList>
            <person name="Chaieb K."/>
            <person name="Altayb H.N."/>
        </authorList>
    </citation>
    <scope>NUCLEOTIDE SEQUENCE [LARGE SCALE GENOMIC DNA]</scope>
    <source>
        <strain evidence="6">K20</strain>
    </source>
</reference>
<organism evidence="5 6">
    <name type="scientific">Vibrio tritonius</name>
    <dbReference type="NCBI Taxonomy" id="1435069"/>
    <lineage>
        <taxon>Bacteria</taxon>
        <taxon>Pseudomonadati</taxon>
        <taxon>Pseudomonadota</taxon>
        <taxon>Gammaproteobacteria</taxon>
        <taxon>Vibrionales</taxon>
        <taxon>Vibrionaceae</taxon>
        <taxon>Vibrio</taxon>
    </lineage>
</organism>
<dbReference type="SUPFAM" id="SSF55469">
    <property type="entry name" value="FMN-dependent nitroreductase-like"/>
    <property type="match status" value="1"/>
</dbReference>
<dbReference type="Gene3D" id="3.40.109.10">
    <property type="entry name" value="NADH Oxidase"/>
    <property type="match status" value="1"/>
</dbReference>
<accession>A0ABS7YSW0</accession>
<feature type="domain" description="Nitroreductase" evidence="4">
    <location>
        <begin position="20"/>
        <end position="184"/>
    </location>
</feature>
<dbReference type="NCBIfam" id="TIGR02476">
    <property type="entry name" value="BluB"/>
    <property type="match status" value="1"/>
</dbReference>
<proteinExistence type="predicted"/>
<evidence type="ECO:0000256" key="1">
    <source>
        <dbReference type="ARBA" id="ARBA00022630"/>
    </source>
</evidence>
<dbReference type="Proteomes" id="UP001199044">
    <property type="component" value="Unassembled WGS sequence"/>
</dbReference>
<protein>
    <submittedName>
        <fullName evidence="5">5,6-dimethylbenzimidazole synthase</fullName>
        <ecNumber evidence="5">1.13.11.79</ecNumber>
    </submittedName>
</protein>
<evidence type="ECO:0000256" key="3">
    <source>
        <dbReference type="ARBA" id="ARBA00023002"/>
    </source>
</evidence>
<gene>
    <name evidence="5" type="primary">bluB</name>
    <name evidence="5" type="ORF">LDJ79_21885</name>
</gene>
<dbReference type="PANTHER" id="PTHR23026">
    <property type="entry name" value="NADPH NITROREDUCTASE"/>
    <property type="match status" value="1"/>
</dbReference>
<dbReference type="PANTHER" id="PTHR23026:SF90">
    <property type="entry name" value="IODOTYROSINE DEIODINASE 1"/>
    <property type="match status" value="1"/>
</dbReference>
<sequence>MHNRQFTAQEQQTLRELIMLRRDIRGNNFLSDPVSAEQIHELLTAAALGPSVGFSQPWEFVVIRDNATKQRVHQDYQIETERAAGEFTTEKQAIYHQLKLEGILEAPVNIAVFYKPTTGPVLGQNSMAEAGEYSVVCAIQNMWLMARSMNLGIGWVSIINPETIAEILNAPKDRKLVAYLCVGHVKEFYSVPELETLKWEPRKPIDSFAFQEGFPESL</sequence>
<dbReference type="InterPro" id="IPR029479">
    <property type="entry name" value="Nitroreductase"/>
</dbReference>
<keyword evidence="2" id="KW-0288">FMN</keyword>
<dbReference type="InterPro" id="IPR012825">
    <property type="entry name" value="BluB"/>
</dbReference>
<keyword evidence="6" id="KW-1185">Reference proteome</keyword>
<dbReference type="GO" id="GO:0102919">
    <property type="term" value="F:5,6-dimethylbenzimidazole synthase activity"/>
    <property type="evidence" value="ECO:0007669"/>
    <property type="project" value="UniProtKB-EC"/>
</dbReference>
<dbReference type="RefSeq" id="WP_225252088.1">
    <property type="nucleotide sequence ID" value="NZ_JAIWIU010000200.1"/>
</dbReference>
<dbReference type="InterPro" id="IPR000415">
    <property type="entry name" value="Nitroreductase-like"/>
</dbReference>
<evidence type="ECO:0000313" key="5">
    <source>
        <dbReference type="EMBL" id="MCA2018781.1"/>
    </source>
</evidence>
<keyword evidence="3 5" id="KW-0560">Oxidoreductase</keyword>
<evidence type="ECO:0000259" key="4">
    <source>
        <dbReference type="Pfam" id="PF00881"/>
    </source>
</evidence>
<name>A0ABS7YSW0_9VIBR</name>